<dbReference type="InterPro" id="IPR029063">
    <property type="entry name" value="SAM-dependent_MTases_sf"/>
</dbReference>
<comment type="similarity">
    <text evidence="1">Belongs to the class I-like SAM-binding methyltransferase superfamily. RNA methyltransferase RlmE family.</text>
</comment>
<dbReference type="SUPFAM" id="SSF53335">
    <property type="entry name" value="S-adenosyl-L-methionine-dependent methyltransferases"/>
    <property type="match status" value="1"/>
</dbReference>
<evidence type="ECO:0000256" key="5">
    <source>
        <dbReference type="ARBA" id="ARBA00022691"/>
    </source>
</evidence>
<accession>A0AAD4CJC6</accession>
<dbReference type="PANTHER" id="PTHR10920:SF18">
    <property type="entry name" value="RRNA METHYLTRANSFERASE 2, MITOCHONDRIAL"/>
    <property type="match status" value="1"/>
</dbReference>
<keyword evidence="4" id="KW-0808">Transferase</keyword>
<evidence type="ECO:0000259" key="7">
    <source>
        <dbReference type="Pfam" id="PF01728"/>
    </source>
</evidence>
<dbReference type="AlphaFoldDB" id="A0AAD4CJC6"/>
<keyword evidence="2" id="KW-0698">rRNA processing</keyword>
<dbReference type="Gene3D" id="3.40.50.150">
    <property type="entry name" value="Vaccinia Virus protein VP39"/>
    <property type="match status" value="1"/>
</dbReference>
<evidence type="ECO:0000313" key="8">
    <source>
        <dbReference type="EMBL" id="KAF9887570.1"/>
    </source>
</evidence>
<dbReference type="PANTHER" id="PTHR10920">
    <property type="entry name" value="RIBOSOMAL RNA METHYLTRANSFERASE"/>
    <property type="match status" value="1"/>
</dbReference>
<reference evidence="8" key="1">
    <citation type="journal article" date="2019" name="Beilstein J. Org. Chem.">
        <title>Nanangenines: drimane sesquiterpenoids as the dominant metabolite cohort of a novel Australian fungus, Aspergillus nanangensis.</title>
        <authorList>
            <person name="Lacey H.J."/>
            <person name="Gilchrist C.L.M."/>
            <person name="Crombie A."/>
            <person name="Kalaitzis J.A."/>
            <person name="Vuong D."/>
            <person name="Rutledge P.J."/>
            <person name="Turner P."/>
            <person name="Pitt J.I."/>
            <person name="Lacey E."/>
            <person name="Chooi Y.H."/>
            <person name="Piggott A.M."/>
        </authorList>
    </citation>
    <scope>NUCLEOTIDE SEQUENCE</scope>
    <source>
        <strain evidence="8">MST-FP2251</strain>
    </source>
</reference>
<feature type="domain" description="Ribosomal RNA methyltransferase FtsJ" evidence="7">
    <location>
        <begin position="2"/>
        <end position="80"/>
    </location>
</feature>
<keyword evidence="5" id="KW-0949">S-adenosyl-L-methionine</keyword>
<reference evidence="8" key="2">
    <citation type="submission" date="2020-02" db="EMBL/GenBank/DDBJ databases">
        <authorList>
            <person name="Gilchrist C.L.M."/>
            <person name="Chooi Y.-H."/>
        </authorList>
    </citation>
    <scope>NUCLEOTIDE SEQUENCE</scope>
    <source>
        <strain evidence="8">MST-FP2251</strain>
    </source>
</reference>
<evidence type="ECO:0000313" key="9">
    <source>
        <dbReference type="Proteomes" id="UP001194746"/>
    </source>
</evidence>
<proteinExistence type="inferred from homology"/>
<dbReference type="GO" id="GO:0008650">
    <property type="term" value="F:rRNA (uridine-2'-O-)-methyltransferase activity"/>
    <property type="evidence" value="ECO:0007669"/>
    <property type="project" value="TreeGrafter"/>
</dbReference>
<protein>
    <recommendedName>
        <fullName evidence="6">rRNA methyltransferase 2, mitochondrial</fullName>
    </recommendedName>
</protein>
<name>A0AAD4CJC6_ASPNN</name>
<evidence type="ECO:0000256" key="3">
    <source>
        <dbReference type="ARBA" id="ARBA00022603"/>
    </source>
</evidence>
<dbReference type="InterPro" id="IPR050082">
    <property type="entry name" value="RNA_methyltr_RlmE"/>
</dbReference>
<organism evidence="8 9">
    <name type="scientific">Aspergillus nanangensis</name>
    <dbReference type="NCBI Taxonomy" id="2582783"/>
    <lineage>
        <taxon>Eukaryota</taxon>
        <taxon>Fungi</taxon>
        <taxon>Dikarya</taxon>
        <taxon>Ascomycota</taxon>
        <taxon>Pezizomycotina</taxon>
        <taxon>Eurotiomycetes</taxon>
        <taxon>Eurotiomycetidae</taxon>
        <taxon>Eurotiales</taxon>
        <taxon>Aspergillaceae</taxon>
        <taxon>Aspergillus</taxon>
        <taxon>Aspergillus subgen. Circumdati</taxon>
    </lineage>
</organism>
<evidence type="ECO:0000256" key="2">
    <source>
        <dbReference type="ARBA" id="ARBA00022552"/>
    </source>
</evidence>
<evidence type="ECO:0000256" key="1">
    <source>
        <dbReference type="ARBA" id="ARBA00009258"/>
    </source>
</evidence>
<dbReference type="Pfam" id="PF01728">
    <property type="entry name" value="FtsJ"/>
    <property type="match status" value="1"/>
</dbReference>
<comment type="caution">
    <text evidence="8">The sequence shown here is derived from an EMBL/GenBank/DDBJ whole genome shotgun (WGS) entry which is preliminary data.</text>
</comment>
<dbReference type="EMBL" id="VCAU01000059">
    <property type="protein sequence ID" value="KAF9887570.1"/>
    <property type="molecule type" value="Genomic_DNA"/>
</dbReference>
<evidence type="ECO:0000256" key="6">
    <source>
        <dbReference type="ARBA" id="ARBA00041184"/>
    </source>
</evidence>
<dbReference type="GO" id="GO:0005739">
    <property type="term" value="C:mitochondrion"/>
    <property type="evidence" value="ECO:0007669"/>
    <property type="project" value="TreeGrafter"/>
</dbReference>
<keyword evidence="9" id="KW-1185">Reference proteome</keyword>
<evidence type="ECO:0000256" key="4">
    <source>
        <dbReference type="ARBA" id="ARBA00022679"/>
    </source>
</evidence>
<gene>
    <name evidence="8" type="primary">FTSJ2</name>
    <name evidence="8" type="ORF">FE257_009782</name>
</gene>
<dbReference type="Proteomes" id="UP001194746">
    <property type="component" value="Unassembled WGS sequence"/>
</dbReference>
<keyword evidence="3 8" id="KW-0489">Methyltransferase</keyword>
<sequence length="94" mass="10700">MNTSGMSFRDHAGSMDLCRAALQFGFEVLRPGGHFVCKFYQGVEDKELEKQLKGLFQKVHRLKPESSRNESKEAYFIGLTRKADADKNEVLMIS</sequence>
<dbReference type="InterPro" id="IPR002877">
    <property type="entry name" value="RNA_MeTrfase_FtsJ_dom"/>
</dbReference>